<evidence type="ECO:0000313" key="2">
    <source>
        <dbReference type="EMBL" id="GAA0150240.1"/>
    </source>
</evidence>
<accession>A0AAV3PG03</accession>
<dbReference type="InterPro" id="IPR036397">
    <property type="entry name" value="RNaseH_sf"/>
</dbReference>
<dbReference type="AlphaFoldDB" id="A0AAV3PG03"/>
<keyword evidence="3" id="KW-1185">Reference proteome</keyword>
<gene>
    <name evidence="2" type="ORF">LIER_37085</name>
</gene>
<organism evidence="2 3">
    <name type="scientific">Lithospermum erythrorhizon</name>
    <name type="common">Purple gromwell</name>
    <name type="synonym">Lithospermum officinale var. erythrorhizon</name>
    <dbReference type="NCBI Taxonomy" id="34254"/>
    <lineage>
        <taxon>Eukaryota</taxon>
        <taxon>Viridiplantae</taxon>
        <taxon>Streptophyta</taxon>
        <taxon>Embryophyta</taxon>
        <taxon>Tracheophyta</taxon>
        <taxon>Spermatophyta</taxon>
        <taxon>Magnoliopsida</taxon>
        <taxon>eudicotyledons</taxon>
        <taxon>Gunneridae</taxon>
        <taxon>Pentapetalae</taxon>
        <taxon>asterids</taxon>
        <taxon>lamiids</taxon>
        <taxon>Boraginales</taxon>
        <taxon>Boraginaceae</taxon>
        <taxon>Boraginoideae</taxon>
        <taxon>Lithospermeae</taxon>
        <taxon>Lithospermum</taxon>
    </lineage>
</organism>
<dbReference type="PANTHER" id="PTHR48475:SF2">
    <property type="entry name" value="RIBONUCLEASE H"/>
    <property type="match status" value="1"/>
</dbReference>
<feature type="domain" description="RNase H type-1" evidence="1">
    <location>
        <begin position="11"/>
        <end position="65"/>
    </location>
</feature>
<dbReference type="Gene3D" id="3.30.420.10">
    <property type="entry name" value="Ribonuclease H-like superfamily/Ribonuclease H"/>
    <property type="match status" value="1"/>
</dbReference>
<dbReference type="GO" id="GO:0003676">
    <property type="term" value="F:nucleic acid binding"/>
    <property type="evidence" value="ECO:0007669"/>
    <property type="project" value="InterPro"/>
</dbReference>
<name>A0AAV3PG03_LITER</name>
<dbReference type="SUPFAM" id="SSF53098">
    <property type="entry name" value="Ribonuclease H-like"/>
    <property type="match status" value="1"/>
</dbReference>
<reference evidence="2 3" key="1">
    <citation type="submission" date="2024-01" db="EMBL/GenBank/DDBJ databases">
        <title>The complete chloroplast genome sequence of Lithospermum erythrorhizon: insights into the phylogenetic relationship among Boraginaceae species and the maternal lineages of purple gromwells.</title>
        <authorList>
            <person name="Okada T."/>
            <person name="Watanabe K."/>
        </authorList>
    </citation>
    <scope>NUCLEOTIDE SEQUENCE [LARGE SCALE GENOMIC DNA]</scope>
</reference>
<dbReference type="EMBL" id="BAABME010017480">
    <property type="protein sequence ID" value="GAA0150240.1"/>
    <property type="molecule type" value="Genomic_DNA"/>
</dbReference>
<dbReference type="InterPro" id="IPR012337">
    <property type="entry name" value="RNaseH-like_sf"/>
</dbReference>
<protein>
    <recommendedName>
        <fullName evidence="1">RNase H type-1 domain-containing protein</fullName>
    </recommendedName>
</protein>
<dbReference type="PANTHER" id="PTHR48475">
    <property type="entry name" value="RIBONUCLEASE H"/>
    <property type="match status" value="1"/>
</dbReference>
<sequence>MEYALGFSFETTNNETEYEAMIAVLMLVKSLGIQQVLVRGDSKLIMDQIKGECGVKNETLIKYHEKEVQKRVVRQSHRGQIFSPKNYQTGFFWPTLAKNAMAYVKKCDVCQKLSTISQKPPSTPLVSLVPLEMWGINLVGKLPTAK</sequence>
<evidence type="ECO:0000259" key="1">
    <source>
        <dbReference type="Pfam" id="PF13456"/>
    </source>
</evidence>
<dbReference type="InterPro" id="IPR002156">
    <property type="entry name" value="RNaseH_domain"/>
</dbReference>
<proteinExistence type="predicted"/>
<dbReference type="GO" id="GO:0004523">
    <property type="term" value="F:RNA-DNA hybrid ribonuclease activity"/>
    <property type="evidence" value="ECO:0007669"/>
    <property type="project" value="InterPro"/>
</dbReference>
<dbReference type="Pfam" id="PF13456">
    <property type="entry name" value="RVT_3"/>
    <property type="match status" value="1"/>
</dbReference>
<dbReference type="Proteomes" id="UP001454036">
    <property type="component" value="Unassembled WGS sequence"/>
</dbReference>
<evidence type="ECO:0000313" key="3">
    <source>
        <dbReference type="Proteomes" id="UP001454036"/>
    </source>
</evidence>
<comment type="caution">
    <text evidence="2">The sequence shown here is derived from an EMBL/GenBank/DDBJ whole genome shotgun (WGS) entry which is preliminary data.</text>
</comment>